<dbReference type="GO" id="GO:0004197">
    <property type="term" value="F:cysteine-type endopeptidase activity"/>
    <property type="evidence" value="ECO:0007669"/>
    <property type="project" value="InterPro"/>
</dbReference>
<dbReference type="InterPro" id="IPR025661">
    <property type="entry name" value="Pept_asp_AS"/>
</dbReference>
<protein>
    <submittedName>
        <fullName evidence="11">Cathepsin B</fullName>
    </submittedName>
</protein>
<reference evidence="11 12" key="1">
    <citation type="journal article" date="2016" name="Genome Biol. Evol.">
        <title>Gene Family Evolution Reflects Adaptation to Soil Environmental Stressors in the Genome of the Collembolan Orchesella cincta.</title>
        <authorList>
            <person name="Faddeeva-Vakhrusheva A."/>
            <person name="Derks M.F."/>
            <person name="Anvar S.Y."/>
            <person name="Agamennone V."/>
            <person name="Suring W."/>
            <person name="Smit S."/>
            <person name="van Straalen N.M."/>
            <person name="Roelofs D."/>
        </authorList>
    </citation>
    <scope>NUCLEOTIDE SEQUENCE [LARGE SCALE GENOMIC DNA]</scope>
    <source>
        <tissue evidence="11">Mixed pool</tissue>
    </source>
</reference>
<keyword evidence="7" id="KW-0865">Zymogen</keyword>
<keyword evidence="4 9" id="KW-0732">Signal</keyword>
<dbReference type="FunFam" id="3.90.70.10:FF:000031">
    <property type="entry name" value="Cathepsin B"/>
    <property type="match status" value="1"/>
</dbReference>
<dbReference type="Gene3D" id="3.40.50.10300">
    <property type="entry name" value="CoaB-like"/>
    <property type="match status" value="1"/>
</dbReference>
<dbReference type="InterPro" id="IPR025660">
    <property type="entry name" value="Pept_his_AS"/>
</dbReference>
<sequence length="640" mass="71598">MGRGVFLAVLGILSITLGLCYGVPEKGKFHPLSDQMINFINNVIKPNWTAGRNFHPETDMSYIKRLCGVLPGSEKFRLPERKHLLGGLYIPKEFDSRTKWPHCPSLREVRDQGSCGSCWAFAATEAMTDRYCIAHKGKRFHFSAENLVSCCDECGSGCNGGFPSAAWEYWVETGIVSGGAYDSDEGCQPYEIAPCEHHTTGSRPNCTGEGGGTPQCESRCESSYKPSYKQDLHFGKKSYSLSRKPAQIQAEILKNGPVEAAFSVYSDFPLYKSGVYHHVSGEELGGHAVKIIGWGEENGVPYWLVANSWNNDWGDAGFFRIQRGNDECGIESQIVAEDYKYCEAYFNDTPAPSNLDETLSKVKRFIGKSATNDRIVLVTSGSTMVPIEQNTVNYIDNFSTGARGAASAEYFLEKGYKVIFLHRNTSIKPYERLIPSSLKVLELGSAACCFSTVRVKADQFVRVRGVLEQAVKYSPFLLLLSFENLSEYMWFLKVISTELHTLLGSRAMIYSACAVADFYVAQRDMPEHKLHSDVEPTIKLSLTPKMLLPLSNKWASACYVVSFKLETDSSILIERAKKALMTYHHNMVVANILSTRRRTVTLVESTGKVIQIDNPDEDNDIEWSIVKVLEERHKEYIKTP</sequence>
<feature type="domain" description="Peptidase C1A papain C-terminal" evidence="10">
    <location>
        <begin position="90"/>
        <end position="338"/>
    </location>
</feature>
<dbReference type="Pfam" id="PF00112">
    <property type="entry name" value="Peptidase_C1"/>
    <property type="match status" value="1"/>
</dbReference>
<evidence type="ECO:0000256" key="6">
    <source>
        <dbReference type="ARBA" id="ARBA00022807"/>
    </source>
</evidence>
<dbReference type="InterPro" id="IPR035929">
    <property type="entry name" value="CoaB-like_sf"/>
</dbReference>
<evidence type="ECO:0000313" key="11">
    <source>
        <dbReference type="EMBL" id="ODN05829.1"/>
    </source>
</evidence>
<dbReference type="SUPFAM" id="SSF102645">
    <property type="entry name" value="CoaB-like"/>
    <property type="match status" value="1"/>
</dbReference>
<dbReference type="CDD" id="cd02620">
    <property type="entry name" value="Peptidase_C1A_CathepsinB"/>
    <property type="match status" value="1"/>
</dbReference>
<evidence type="ECO:0000256" key="7">
    <source>
        <dbReference type="ARBA" id="ARBA00023145"/>
    </source>
</evidence>
<dbReference type="InterPro" id="IPR012599">
    <property type="entry name" value="Propeptide_C1A"/>
</dbReference>
<dbReference type="PROSITE" id="PS00139">
    <property type="entry name" value="THIOL_PROTEASE_CYS"/>
    <property type="match status" value="1"/>
</dbReference>
<dbReference type="InterPro" id="IPR007085">
    <property type="entry name" value="DNA/pantothenate-metab_flavo_C"/>
</dbReference>
<dbReference type="GO" id="GO:0006508">
    <property type="term" value="P:proteolysis"/>
    <property type="evidence" value="ECO:0007669"/>
    <property type="project" value="UniProtKB-KW"/>
</dbReference>
<evidence type="ECO:0000256" key="2">
    <source>
        <dbReference type="ARBA" id="ARBA00008455"/>
    </source>
</evidence>
<evidence type="ECO:0000256" key="8">
    <source>
        <dbReference type="ARBA" id="ARBA00023157"/>
    </source>
</evidence>
<comment type="caution">
    <text evidence="11">The sequence shown here is derived from an EMBL/GenBank/DDBJ whole genome shotgun (WGS) entry which is preliminary data.</text>
</comment>
<keyword evidence="8" id="KW-1015">Disulfide bond</keyword>
<feature type="signal peptide" evidence="9">
    <location>
        <begin position="1"/>
        <end position="22"/>
    </location>
</feature>
<evidence type="ECO:0000256" key="3">
    <source>
        <dbReference type="ARBA" id="ARBA00022670"/>
    </source>
</evidence>
<dbReference type="GO" id="GO:0015937">
    <property type="term" value="P:coenzyme A biosynthetic process"/>
    <property type="evidence" value="ECO:0007669"/>
    <property type="project" value="UniProtKB-ARBA"/>
</dbReference>
<keyword evidence="5" id="KW-0378">Hydrolase</keyword>
<dbReference type="Gene3D" id="3.90.70.10">
    <property type="entry name" value="Cysteine proteinases"/>
    <property type="match status" value="1"/>
</dbReference>
<feature type="chain" id="PRO_5018530885" evidence="9">
    <location>
        <begin position="23"/>
        <end position="640"/>
    </location>
</feature>
<evidence type="ECO:0000256" key="1">
    <source>
        <dbReference type="ARBA" id="ARBA00005703"/>
    </source>
</evidence>
<comment type="similarity">
    <text evidence="1">Belongs to the PPC synthetase family.</text>
</comment>
<keyword evidence="6" id="KW-0788">Thiol protease</keyword>
<dbReference type="PROSITE" id="PS00639">
    <property type="entry name" value="THIOL_PROTEASE_HIS"/>
    <property type="match status" value="1"/>
</dbReference>
<evidence type="ECO:0000259" key="10">
    <source>
        <dbReference type="SMART" id="SM00645"/>
    </source>
</evidence>
<evidence type="ECO:0000256" key="4">
    <source>
        <dbReference type="ARBA" id="ARBA00022729"/>
    </source>
</evidence>
<dbReference type="SMART" id="SM00645">
    <property type="entry name" value="Pept_C1"/>
    <property type="match status" value="1"/>
</dbReference>
<evidence type="ECO:0000313" key="12">
    <source>
        <dbReference type="Proteomes" id="UP000094527"/>
    </source>
</evidence>
<dbReference type="InterPro" id="IPR000169">
    <property type="entry name" value="Pept_cys_AS"/>
</dbReference>
<proteinExistence type="inferred from homology"/>
<comment type="similarity">
    <text evidence="2">Belongs to the peptidase C1 family.</text>
</comment>
<organism evidence="11 12">
    <name type="scientific">Orchesella cincta</name>
    <name type="common">Springtail</name>
    <name type="synonym">Podura cincta</name>
    <dbReference type="NCBI Taxonomy" id="48709"/>
    <lineage>
        <taxon>Eukaryota</taxon>
        <taxon>Metazoa</taxon>
        <taxon>Ecdysozoa</taxon>
        <taxon>Arthropoda</taxon>
        <taxon>Hexapoda</taxon>
        <taxon>Collembola</taxon>
        <taxon>Entomobryomorpha</taxon>
        <taxon>Entomobryoidea</taxon>
        <taxon>Orchesellidae</taxon>
        <taxon>Orchesellinae</taxon>
        <taxon>Orchesella</taxon>
    </lineage>
</organism>
<dbReference type="PANTHER" id="PTHR12411">
    <property type="entry name" value="CYSTEINE PROTEASE FAMILY C1-RELATED"/>
    <property type="match status" value="1"/>
</dbReference>
<dbReference type="EMBL" id="LJIJ01000015">
    <property type="protein sequence ID" value="ODN05829.1"/>
    <property type="molecule type" value="Genomic_DNA"/>
</dbReference>
<name>A0A1D2NKT6_ORCCI</name>
<evidence type="ECO:0000256" key="9">
    <source>
        <dbReference type="SAM" id="SignalP"/>
    </source>
</evidence>
<dbReference type="InterPro" id="IPR000668">
    <property type="entry name" value="Peptidase_C1A_C"/>
</dbReference>
<dbReference type="InterPro" id="IPR038765">
    <property type="entry name" value="Papain-like_cys_pep_sf"/>
</dbReference>
<keyword evidence="12" id="KW-1185">Reference proteome</keyword>
<dbReference type="AlphaFoldDB" id="A0A1D2NKT6"/>
<dbReference type="Proteomes" id="UP000094527">
    <property type="component" value="Unassembled WGS sequence"/>
</dbReference>
<dbReference type="InterPro" id="IPR013128">
    <property type="entry name" value="Peptidase_C1A"/>
</dbReference>
<dbReference type="SUPFAM" id="SSF54001">
    <property type="entry name" value="Cysteine proteinases"/>
    <property type="match status" value="1"/>
</dbReference>
<dbReference type="STRING" id="48709.A0A1D2NKT6"/>
<accession>A0A1D2NKT6</accession>
<evidence type="ECO:0000256" key="5">
    <source>
        <dbReference type="ARBA" id="ARBA00022801"/>
    </source>
</evidence>
<dbReference type="Pfam" id="PF08127">
    <property type="entry name" value="Propeptide_C1"/>
    <property type="match status" value="1"/>
</dbReference>
<dbReference type="PROSITE" id="PS00640">
    <property type="entry name" value="THIOL_PROTEASE_ASN"/>
    <property type="match status" value="1"/>
</dbReference>
<dbReference type="OrthoDB" id="640249at2759"/>
<dbReference type="PRINTS" id="PR00705">
    <property type="entry name" value="PAPAIN"/>
</dbReference>
<dbReference type="Pfam" id="PF04127">
    <property type="entry name" value="DFP"/>
    <property type="match status" value="2"/>
</dbReference>
<gene>
    <name evidence="11" type="ORF">Ocin01_00830</name>
</gene>
<keyword evidence="3" id="KW-0645">Protease</keyword>